<feature type="region of interest" description="Disordered" evidence="1">
    <location>
        <begin position="663"/>
        <end position="682"/>
    </location>
</feature>
<protein>
    <submittedName>
        <fullName evidence="2">Uncharacterized protein</fullName>
    </submittedName>
</protein>
<evidence type="ECO:0000256" key="1">
    <source>
        <dbReference type="SAM" id="MobiDB-lite"/>
    </source>
</evidence>
<keyword evidence="3" id="KW-1185">Reference proteome</keyword>
<dbReference type="AlphaFoldDB" id="A0AA39JDW5"/>
<proteinExistence type="predicted"/>
<name>A0AA39JDW5_ARMTA</name>
<organism evidence="2 3">
    <name type="scientific">Armillaria tabescens</name>
    <name type="common">Ringless honey mushroom</name>
    <name type="synonym">Agaricus tabescens</name>
    <dbReference type="NCBI Taxonomy" id="1929756"/>
    <lineage>
        <taxon>Eukaryota</taxon>
        <taxon>Fungi</taxon>
        <taxon>Dikarya</taxon>
        <taxon>Basidiomycota</taxon>
        <taxon>Agaricomycotina</taxon>
        <taxon>Agaricomycetes</taxon>
        <taxon>Agaricomycetidae</taxon>
        <taxon>Agaricales</taxon>
        <taxon>Marasmiineae</taxon>
        <taxon>Physalacriaceae</taxon>
        <taxon>Desarmillaria</taxon>
    </lineage>
</organism>
<dbReference type="GeneID" id="85353898"/>
<evidence type="ECO:0000313" key="3">
    <source>
        <dbReference type="Proteomes" id="UP001175211"/>
    </source>
</evidence>
<feature type="region of interest" description="Disordered" evidence="1">
    <location>
        <begin position="268"/>
        <end position="301"/>
    </location>
</feature>
<feature type="compositionally biased region" description="Basic and acidic residues" evidence="1">
    <location>
        <begin position="279"/>
        <end position="294"/>
    </location>
</feature>
<comment type="caution">
    <text evidence="2">The sequence shown here is derived from an EMBL/GenBank/DDBJ whole genome shotgun (WGS) entry which is preliminary data.</text>
</comment>
<feature type="compositionally biased region" description="Polar residues" evidence="1">
    <location>
        <begin position="194"/>
        <end position="208"/>
    </location>
</feature>
<gene>
    <name evidence="2" type="ORF">EV420DRAFT_1486144</name>
</gene>
<feature type="region of interest" description="Disordered" evidence="1">
    <location>
        <begin position="139"/>
        <end position="208"/>
    </location>
</feature>
<feature type="compositionally biased region" description="Basic and acidic residues" evidence="1">
    <location>
        <begin position="17"/>
        <end position="57"/>
    </location>
</feature>
<feature type="region of interest" description="Disordered" evidence="1">
    <location>
        <begin position="1"/>
        <end position="57"/>
    </location>
</feature>
<dbReference type="Proteomes" id="UP001175211">
    <property type="component" value="Unassembled WGS sequence"/>
</dbReference>
<reference evidence="2" key="1">
    <citation type="submission" date="2023-06" db="EMBL/GenBank/DDBJ databases">
        <authorList>
            <consortium name="Lawrence Berkeley National Laboratory"/>
            <person name="Ahrendt S."/>
            <person name="Sahu N."/>
            <person name="Indic B."/>
            <person name="Wong-Bajracharya J."/>
            <person name="Merenyi Z."/>
            <person name="Ke H.-M."/>
            <person name="Monk M."/>
            <person name="Kocsube S."/>
            <person name="Drula E."/>
            <person name="Lipzen A."/>
            <person name="Balint B."/>
            <person name="Henrissat B."/>
            <person name="Andreopoulos B."/>
            <person name="Martin F.M."/>
            <person name="Harder C.B."/>
            <person name="Rigling D."/>
            <person name="Ford K.L."/>
            <person name="Foster G.D."/>
            <person name="Pangilinan J."/>
            <person name="Papanicolaou A."/>
            <person name="Barry K."/>
            <person name="LaButti K."/>
            <person name="Viragh M."/>
            <person name="Koriabine M."/>
            <person name="Yan M."/>
            <person name="Riley R."/>
            <person name="Champramary S."/>
            <person name="Plett K.L."/>
            <person name="Tsai I.J."/>
            <person name="Slot J."/>
            <person name="Sipos G."/>
            <person name="Plett J."/>
            <person name="Nagy L.G."/>
            <person name="Grigoriev I.V."/>
        </authorList>
    </citation>
    <scope>NUCLEOTIDE SEQUENCE</scope>
    <source>
        <strain evidence="2">CCBAS 213</strain>
    </source>
</reference>
<evidence type="ECO:0000313" key="2">
    <source>
        <dbReference type="EMBL" id="KAK0439961.1"/>
    </source>
</evidence>
<feature type="region of interest" description="Disordered" evidence="1">
    <location>
        <begin position="82"/>
        <end position="106"/>
    </location>
</feature>
<accession>A0AA39JDW5</accession>
<sequence length="682" mass="75978">MSDRPATCARQVQIPTELRKRTREQIQEEKEAKERLAKEKKEKLAVEKAGKQKGSERVQARVAAFEDKQVLVAKTCHSLCPDLESDNLPKAPRQSSRYAMGAVSQEPTPCIPSTDIVDTCQSLKVDLDQAINIIVGLGEDPDDSIELPPVAPPDTDSEGLMDVDSAVLAMDSSDGQSESRLAVGDDYDSDNDENWQPSSDLEDSSTQNLTKAEAAELEAFHEWKRVQTIEQRKTIAQHERALKVEKAKRAKCAARESINAIREVPPTVVGVSKGRPGQKRKETSSLDDRVEPQKHSRGSAVGGLAKDWEAVYTQPNALVSNTSIDGAAESQFDQGSMLEKEEAHEVTEAARAAKGGRKSEIKVPQREREVVLQPVAVADINKKEHEKKPAKARTQWTNKDLPLSSHHLQTWQQKIIPRVIDWSASLGDPFGSNNHPNFKDVVVQEWIRFFGNLQETVQYEGKTIKRVDHPAIYCVTMSAMQTYRSEIGKYAMACMDNLWLQEDMKQYDTVERRCDWVQDMLASFRYLYEFPDKTENRGAFRGWLVIDVFAFHMNMVFTATSQQNGGNYGDLAGAMALTCATVRRALTLWQLGFNSLAANGASAKNTPNSFKDDPWGKEARSFYYPHASALMAEKWDDIFSHAEVIIKKKGLATAAQLEQAMGGVSSDKGMKPLSANDIELSD</sequence>
<dbReference type="RefSeq" id="XP_060323410.1">
    <property type="nucleotide sequence ID" value="XM_060470350.1"/>
</dbReference>
<dbReference type="EMBL" id="JAUEPS010000081">
    <property type="protein sequence ID" value="KAK0439961.1"/>
    <property type="molecule type" value="Genomic_DNA"/>
</dbReference>